<reference evidence="2 5" key="2">
    <citation type="submission" date="2017-06" db="EMBL/GenBank/DDBJ databases">
        <title>Complete genome of Helicobacter apodemus.</title>
        <authorList>
            <person name="Cho S."/>
        </authorList>
    </citation>
    <scope>NUCLEOTIDE SEQUENCE [LARGE SCALE GENOMIC DNA]</scope>
    <source>
        <strain evidence="2">SCJK1</strain>
        <strain evidence="5">SNUVETPUB-15-01</strain>
    </source>
</reference>
<sequence length="80" mass="9610">MDIKLAREHINQKPVKIAIKKLEEMLEAKKTDIFYCDKENSHKEITNLIEYFAKKGKHAYCREVRYGLDEGDYMYEIHIM</sequence>
<dbReference type="Proteomes" id="UP000244890">
    <property type="component" value="Chromosome"/>
</dbReference>
<dbReference type="KEGG" id="had:CDV25_09285"/>
<feature type="domain" description="HP0268" evidence="1">
    <location>
        <begin position="1"/>
        <end position="80"/>
    </location>
</feature>
<dbReference type="OrthoDB" id="5345432at2"/>
<evidence type="ECO:0000313" key="5">
    <source>
        <dbReference type="Proteomes" id="UP000244890"/>
    </source>
</evidence>
<dbReference type="Pfam" id="PF18618">
    <property type="entry name" value="HP0268"/>
    <property type="match status" value="1"/>
</dbReference>
<reference evidence="3" key="3">
    <citation type="submission" date="2018-04" db="EMBL/GenBank/DDBJ databases">
        <authorList>
            <person name="Sheh A."/>
            <person name="Shen Z."/>
            <person name="Mannion A.J."/>
            <person name="Fox J.G."/>
        </authorList>
    </citation>
    <scope>NUCLEOTIDE SEQUENCE</scope>
    <source>
        <strain evidence="3">MIT-03-7007</strain>
    </source>
</reference>
<evidence type="ECO:0000313" key="3">
    <source>
        <dbReference type="EMBL" id="TLE16046.1"/>
    </source>
</evidence>
<accession>A0A099UC78</accession>
<reference evidence="3 4" key="1">
    <citation type="journal article" date="2014" name="Genome Announc.">
        <title>Draft genome sequences of eight enterohepatic helicobacter species isolated from both laboratory and wild rodents.</title>
        <authorList>
            <person name="Sheh A."/>
            <person name="Shen Z."/>
            <person name="Fox J.G."/>
        </authorList>
    </citation>
    <scope>NUCLEOTIDE SEQUENCE [LARGE SCALE GENOMIC DNA]</scope>
    <source>
        <strain evidence="3 4">MIT-03-7007</strain>
    </source>
</reference>
<proteinExistence type="predicted"/>
<evidence type="ECO:0000313" key="2">
    <source>
        <dbReference type="EMBL" id="AWI34933.1"/>
    </source>
</evidence>
<organism evidence="3 4">
    <name type="scientific">Helicobacter apodemus</name>
    <dbReference type="NCBI Taxonomy" id="135569"/>
    <lineage>
        <taxon>Bacteria</taxon>
        <taxon>Pseudomonadati</taxon>
        <taxon>Campylobacterota</taxon>
        <taxon>Epsilonproteobacteria</taxon>
        <taxon>Campylobacterales</taxon>
        <taxon>Helicobacteraceae</taxon>
        <taxon>Helicobacter</taxon>
    </lineage>
</organism>
<dbReference type="Proteomes" id="UP000029920">
    <property type="component" value="Unassembled WGS sequence"/>
</dbReference>
<evidence type="ECO:0000313" key="4">
    <source>
        <dbReference type="Proteomes" id="UP000029920"/>
    </source>
</evidence>
<name>A0A099UC78_9HELI</name>
<dbReference type="InterPro" id="IPR040748">
    <property type="entry name" value="HP0268"/>
</dbReference>
<dbReference type="EMBL" id="JRPC02000010">
    <property type="protein sequence ID" value="TLE16046.1"/>
    <property type="molecule type" value="Genomic_DNA"/>
</dbReference>
<gene>
    <name evidence="2" type="ORF">CDV25_09285</name>
    <name evidence="3" type="ORF">LS72_004795</name>
</gene>
<dbReference type="EMBL" id="CP021886">
    <property type="protein sequence ID" value="AWI34933.1"/>
    <property type="molecule type" value="Genomic_DNA"/>
</dbReference>
<dbReference type="RefSeq" id="WP_034554384.1">
    <property type="nucleotide sequence ID" value="NZ_CP021886.1"/>
</dbReference>
<evidence type="ECO:0000259" key="1">
    <source>
        <dbReference type="Pfam" id="PF18618"/>
    </source>
</evidence>
<protein>
    <recommendedName>
        <fullName evidence="1">HP0268 domain-containing protein</fullName>
    </recommendedName>
</protein>
<dbReference type="AlphaFoldDB" id="A0A099UC78"/>
<keyword evidence="4" id="KW-1185">Reference proteome</keyword>